<feature type="region of interest" description="Disordered" evidence="1">
    <location>
        <begin position="34"/>
        <end position="101"/>
    </location>
</feature>
<evidence type="ECO:0000313" key="2">
    <source>
        <dbReference type="EMBL" id="CAB4851726.1"/>
    </source>
</evidence>
<feature type="compositionally biased region" description="Basic and acidic residues" evidence="1">
    <location>
        <begin position="40"/>
        <end position="79"/>
    </location>
</feature>
<organism evidence="2">
    <name type="scientific">freshwater metagenome</name>
    <dbReference type="NCBI Taxonomy" id="449393"/>
    <lineage>
        <taxon>unclassified sequences</taxon>
        <taxon>metagenomes</taxon>
        <taxon>ecological metagenomes</taxon>
    </lineage>
</organism>
<proteinExistence type="predicted"/>
<accession>A0A6J7C178</accession>
<sequence length="101" mass="10686">MPAHAVVGTHRKPFEMPGAQEGFLSVGLGPTAVSAQGLDGPRELGRGGDVHDEHTPRDHHLGHHRDAVPRGEHVEHHPVDLGVDPFGHALAQGGREIADGE</sequence>
<reference evidence="2" key="1">
    <citation type="submission" date="2020-05" db="EMBL/GenBank/DDBJ databases">
        <authorList>
            <person name="Chiriac C."/>
            <person name="Salcher M."/>
            <person name="Ghai R."/>
            <person name="Kavagutti S V."/>
        </authorList>
    </citation>
    <scope>NUCLEOTIDE SEQUENCE</scope>
</reference>
<dbReference type="AlphaFoldDB" id="A0A6J7C178"/>
<evidence type="ECO:0000256" key="1">
    <source>
        <dbReference type="SAM" id="MobiDB-lite"/>
    </source>
</evidence>
<dbReference type="EMBL" id="CAFBIZ010000190">
    <property type="protein sequence ID" value="CAB4851726.1"/>
    <property type="molecule type" value="Genomic_DNA"/>
</dbReference>
<gene>
    <name evidence="2" type="ORF">UFOPK3268_01335</name>
</gene>
<protein>
    <submittedName>
        <fullName evidence="2">Unannotated protein</fullName>
    </submittedName>
</protein>
<name>A0A6J7C178_9ZZZZ</name>